<name>D6A9E8_STRV1</name>
<accession>D6A9E8</accession>
<protein>
    <submittedName>
        <fullName evidence="1">Predicted protein</fullName>
    </submittedName>
</protein>
<dbReference type="Proteomes" id="UP000003824">
    <property type="component" value="Unassembled WGS sequence"/>
</dbReference>
<evidence type="ECO:0000313" key="1">
    <source>
        <dbReference type="EMBL" id="EFE68184.2"/>
    </source>
</evidence>
<organism evidence="1 2">
    <name type="scientific">Streptomyces viridosporus (strain ATCC 14672 / DSM 40746 / JCM 4963 / KCTC 9882 / NRRL B-12104 / FH 1290)</name>
    <name type="common">Streptomyces ghanaensis</name>
    <dbReference type="NCBI Taxonomy" id="566461"/>
    <lineage>
        <taxon>Bacteria</taxon>
        <taxon>Bacillati</taxon>
        <taxon>Actinomycetota</taxon>
        <taxon>Actinomycetes</taxon>
        <taxon>Kitasatosporales</taxon>
        <taxon>Streptomycetaceae</taxon>
        <taxon>Streptomyces</taxon>
    </lineage>
</organism>
<gene>
    <name evidence="1" type="ORF">SSFG_03429</name>
</gene>
<sequence>MAPSASTPSHTRGPLAAGEQTLTLHVSGLDRLYPSEDRNLLECAGDPGLCVNEMAPGAAWTTV</sequence>
<proteinExistence type="predicted"/>
<reference evidence="2" key="1">
    <citation type="submission" date="2008-12" db="EMBL/GenBank/DDBJ databases">
        <title>Annotation of Streptomyces ghanaensis ATCC 14672.</title>
        <authorList>
            <consortium name="The Broad Institute Genome Sequencing Platform"/>
            <consortium name="Broad Institute Microbial Sequencing Center"/>
            <person name="Fischbach M."/>
            <person name="Ward D."/>
            <person name="Young S."/>
            <person name="Kodira C.D."/>
            <person name="Zeng Q."/>
            <person name="Koehrsen M."/>
            <person name="Godfrey P."/>
            <person name="Alvarado L."/>
            <person name="Berlin A.M."/>
            <person name="Borenstein D."/>
            <person name="Chen Z."/>
            <person name="Engels R."/>
            <person name="Freedman E."/>
            <person name="Gellesch M."/>
            <person name="Goldberg J."/>
            <person name="Griggs A."/>
            <person name="Gujja S."/>
            <person name="Heiman D.I."/>
            <person name="Hepburn T.A."/>
            <person name="Howarth C."/>
            <person name="Jen D."/>
            <person name="Larson L."/>
            <person name="Lewis B."/>
            <person name="Mehta T."/>
            <person name="Park D."/>
            <person name="Pearson M."/>
            <person name="Roberts A."/>
            <person name="Saif S."/>
            <person name="Shea T.D."/>
            <person name="Shenoy N."/>
            <person name="Sisk P."/>
            <person name="Stolte C."/>
            <person name="Sykes S.N."/>
            <person name="Walk T."/>
            <person name="White J."/>
            <person name="Yandava C."/>
            <person name="Straight P."/>
            <person name="Clardy J."/>
            <person name="Hung D."/>
            <person name="Kolter R."/>
            <person name="Mekalanos J."/>
            <person name="Walker S."/>
            <person name="Walsh C.T."/>
            <person name="Wieland B.L.C."/>
            <person name="Ilzarbe M."/>
            <person name="Galagan J."/>
            <person name="Nusbaum C."/>
            <person name="Birren B."/>
        </authorList>
    </citation>
    <scope>NUCLEOTIDE SEQUENCE [LARGE SCALE GENOMIC DNA]</scope>
    <source>
        <strain evidence="2">ATCC 14672 / DSM 40746 / JCM 4963 / KCTC 9882 / NRRL B-12104 / FH 1290</strain>
    </source>
</reference>
<evidence type="ECO:0000313" key="2">
    <source>
        <dbReference type="Proteomes" id="UP000003824"/>
    </source>
</evidence>
<dbReference type="EMBL" id="DS999641">
    <property type="protein sequence ID" value="EFE68184.2"/>
    <property type="molecule type" value="Genomic_DNA"/>
</dbReference>
<dbReference type="AlphaFoldDB" id="D6A9E8"/>